<feature type="compositionally biased region" description="Acidic residues" evidence="1">
    <location>
        <begin position="29"/>
        <end position="42"/>
    </location>
</feature>
<feature type="compositionally biased region" description="Basic and acidic residues" evidence="1">
    <location>
        <begin position="44"/>
        <end position="55"/>
    </location>
</feature>
<organism evidence="2 3">
    <name type="scientific">Colletotrichum plurivorum</name>
    <dbReference type="NCBI Taxonomy" id="2175906"/>
    <lineage>
        <taxon>Eukaryota</taxon>
        <taxon>Fungi</taxon>
        <taxon>Dikarya</taxon>
        <taxon>Ascomycota</taxon>
        <taxon>Pezizomycotina</taxon>
        <taxon>Sordariomycetes</taxon>
        <taxon>Hypocreomycetidae</taxon>
        <taxon>Glomerellales</taxon>
        <taxon>Glomerellaceae</taxon>
        <taxon>Colletotrichum</taxon>
        <taxon>Colletotrichum orchidearum species complex</taxon>
    </lineage>
</organism>
<keyword evidence="3" id="KW-1185">Reference proteome</keyword>
<sequence>MASFTKTLPCRDQKGIRVIVLALDRESQDVQEDPQFEPEFEPADTQRRDERRWEQQKGRVPTLVFTANPDVRQVGLQTCRGIRGPLRHRRKSVSIRPWLGTVCMIGPDSLDAGRSFCHDICLVARLN</sequence>
<evidence type="ECO:0000313" key="2">
    <source>
        <dbReference type="EMBL" id="KAF6806218.1"/>
    </source>
</evidence>
<protein>
    <submittedName>
        <fullName evidence="2">Uncharacterized protein</fullName>
    </submittedName>
</protein>
<gene>
    <name evidence="2" type="ORF">CPLU01_15919</name>
</gene>
<feature type="region of interest" description="Disordered" evidence="1">
    <location>
        <begin position="27"/>
        <end position="55"/>
    </location>
</feature>
<accession>A0A8H6J4I9</accession>
<proteinExistence type="predicted"/>
<reference evidence="2" key="1">
    <citation type="journal article" date="2020" name="Phytopathology">
        <title>Genome Sequence Resources of Colletotrichum truncatum, C. plurivorum, C. musicola, and C. sojae: Four Species Pathogenic to Soybean (Glycine max).</title>
        <authorList>
            <person name="Rogerio F."/>
            <person name="Boufleur T.R."/>
            <person name="Ciampi-Guillardi M."/>
            <person name="Sukno S.A."/>
            <person name="Thon M.R."/>
            <person name="Massola Junior N.S."/>
            <person name="Baroncelli R."/>
        </authorList>
    </citation>
    <scope>NUCLEOTIDE SEQUENCE</scope>
    <source>
        <strain evidence="2">LFN00145</strain>
    </source>
</reference>
<dbReference type="EMBL" id="WIGO01000699">
    <property type="protein sequence ID" value="KAF6806218.1"/>
    <property type="molecule type" value="Genomic_DNA"/>
</dbReference>
<evidence type="ECO:0000256" key="1">
    <source>
        <dbReference type="SAM" id="MobiDB-lite"/>
    </source>
</evidence>
<evidence type="ECO:0000313" key="3">
    <source>
        <dbReference type="Proteomes" id="UP000654918"/>
    </source>
</evidence>
<name>A0A8H6J4I9_9PEZI</name>
<dbReference type="AlphaFoldDB" id="A0A8H6J4I9"/>
<dbReference type="Proteomes" id="UP000654918">
    <property type="component" value="Unassembled WGS sequence"/>
</dbReference>
<comment type="caution">
    <text evidence="2">The sequence shown here is derived from an EMBL/GenBank/DDBJ whole genome shotgun (WGS) entry which is preliminary data.</text>
</comment>